<dbReference type="EMBL" id="NPDS01000005">
    <property type="protein sequence ID" value="PJZ56908.1"/>
    <property type="molecule type" value="Genomic_DNA"/>
</dbReference>
<dbReference type="Proteomes" id="UP000231879">
    <property type="component" value="Unassembled WGS sequence"/>
</dbReference>
<name>A0ABX4NJB2_9LEPT</name>
<organism evidence="2 3">
    <name type="scientific">Leptospira barantonii</name>
    <dbReference type="NCBI Taxonomy" id="2023184"/>
    <lineage>
        <taxon>Bacteria</taxon>
        <taxon>Pseudomonadati</taxon>
        <taxon>Spirochaetota</taxon>
        <taxon>Spirochaetia</taxon>
        <taxon>Leptospirales</taxon>
        <taxon>Leptospiraceae</taxon>
        <taxon>Leptospira</taxon>
    </lineage>
</organism>
<evidence type="ECO:0000313" key="3">
    <source>
        <dbReference type="Proteomes" id="UP000231879"/>
    </source>
</evidence>
<accession>A0ABX4NJB2</accession>
<proteinExistence type="predicted"/>
<gene>
    <name evidence="2" type="ORF">CH367_12455</name>
</gene>
<feature type="transmembrane region" description="Helical" evidence="1">
    <location>
        <begin position="34"/>
        <end position="56"/>
    </location>
</feature>
<reference evidence="2 3" key="1">
    <citation type="submission" date="2017-07" db="EMBL/GenBank/DDBJ databases">
        <title>Leptospira spp. isolated from tropical soils.</title>
        <authorList>
            <person name="Thibeaux R."/>
            <person name="Iraola G."/>
            <person name="Ferres I."/>
            <person name="Bierque E."/>
            <person name="Girault D."/>
            <person name="Soupe-Gilbert M.-E."/>
            <person name="Picardeau M."/>
            <person name="Goarant C."/>
        </authorList>
    </citation>
    <scope>NUCLEOTIDE SEQUENCE [LARGE SCALE GENOMIC DNA]</scope>
    <source>
        <strain evidence="2 3">FH4-C-A1</strain>
    </source>
</reference>
<comment type="caution">
    <text evidence="2">The sequence shown here is derived from an EMBL/GenBank/DDBJ whole genome shotgun (WGS) entry which is preliminary data.</text>
</comment>
<keyword evidence="3" id="KW-1185">Reference proteome</keyword>
<keyword evidence="1" id="KW-0812">Transmembrane</keyword>
<keyword evidence="1" id="KW-1133">Transmembrane helix</keyword>
<sequence length="64" mass="7452">MGHKAFRVPIFTTSVPGQMDFWVKISVQRAFGAVFLPFRFLFIGEWGLFSFFTFFFGEELSFAL</sequence>
<evidence type="ECO:0000313" key="2">
    <source>
        <dbReference type="EMBL" id="PJZ56908.1"/>
    </source>
</evidence>
<evidence type="ECO:0000256" key="1">
    <source>
        <dbReference type="SAM" id="Phobius"/>
    </source>
</evidence>
<keyword evidence="1" id="KW-0472">Membrane</keyword>
<protein>
    <submittedName>
        <fullName evidence="2">Uncharacterized protein</fullName>
    </submittedName>
</protein>